<dbReference type="GO" id="GO:0008478">
    <property type="term" value="F:pyridoxal kinase activity"/>
    <property type="evidence" value="ECO:0007669"/>
    <property type="project" value="UniProtKB-EC"/>
</dbReference>
<sequence length="316" mass="32368">MEGATPPASATATTPDAPSARSAPAGRPAVVVLSSLVARGSVGGRAVVFALERMGFPVWFLPTVLLPWHPGHGRASRHVPPADAFAALAADLARAPWLGEVGAVLTGYFGSAEQVEAAAGLVAAIKAARPDALYLCDPVIGDQKPDGSGGLYLPEATAIAIRDRLMPLADIATPNRFEAGWLSGLPVGSTAEAIAAARALGPGTVLVTSAPAMMHRSVATLLVEATRCLQAEHPLVEGAPNGTGDLLAATFLARRLDGMTSEAALPRALGAVFEMVARSVRAGSDELVLAAEQDTILHPMAQVTVRAIATPKPRAK</sequence>
<feature type="region of interest" description="Disordered" evidence="6">
    <location>
        <begin position="1"/>
        <end position="24"/>
    </location>
</feature>
<dbReference type="AlphaFoldDB" id="A0AAU7X836"/>
<evidence type="ECO:0000256" key="2">
    <source>
        <dbReference type="ARBA" id="ARBA00022679"/>
    </source>
</evidence>
<dbReference type="GO" id="GO:0005524">
    <property type="term" value="F:ATP binding"/>
    <property type="evidence" value="ECO:0007669"/>
    <property type="project" value="UniProtKB-KW"/>
</dbReference>
<name>A0AAU7X836_9HYPH</name>
<dbReference type="SUPFAM" id="SSF53613">
    <property type="entry name" value="Ribokinase-like"/>
    <property type="match status" value="1"/>
</dbReference>
<dbReference type="GO" id="GO:0009443">
    <property type="term" value="P:pyridoxal 5'-phosphate salvage"/>
    <property type="evidence" value="ECO:0007669"/>
    <property type="project" value="InterPro"/>
</dbReference>
<dbReference type="InterPro" id="IPR013749">
    <property type="entry name" value="PM/HMP-P_kinase-1"/>
</dbReference>
<gene>
    <name evidence="8" type="primary">pdxY</name>
    <name evidence="8" type="ORF">ABS361_19590</name>
</gene>
<evidence type="ECO:0000256" key="3">
    <source>
        <dbReference type="ARBA" id="ARBA00022741"/>
    </source>
</evidence>
<keyword evidence="4 8" id="KW-0418">Kinase</keyword>
<dbReference type="RefSeq" id="WP_407049311.1">
    <property type="nucleotide sequence ID" value="NZ_CP158568.1"/>
</dbReference>
<dbReference type="PANTHER" id="PTHR10534:SF2">
    <property type="entry name" value="PYRIDOXAL KINASE"/>
    <property type="match status" value="1"/>
</dbReference>
<accession>A0AAU7X836</accession>
<dbReference type="InterPro" id="IPR004625">
    <property type="entry name" value="PyrdxlKinase"/>
</dbReference>
<dbReference type="EMBL" id="CP158568">
    <property type="protein sequence ID" value="XBY44217.1"/>
    <property type="molecule type" value="Genomic_DNA"/>
</dbReference>
<protein>
    <recommendedName>
        <fullName evidence="1">pyridoxal kinase</fullName>
        <ecNumber evidence="1">2.7.1.35</ecNumber>
    </recommendedName>
</protein>
<keyword evidence="5" id="KW-0067">ATP-binding</keyword>
<evidence type="ECO:0000256" key="6">
    <source>
        <dbReference type="SAM" id="MobiDB-lite"/>
    </source>
</evidence>
<organism evidence="8">
    <name type="scientific">Methyloraptor flagellatus</name>
    <dbReference type="NCBI Taxonomy" id="3162530"/>
    <lineage>
        <taxon>Bacteria</taxon>
        <taxon>Pseudomonadati</taxon>
        <taxon>Pseudomonadota</taxon>
        <taxon>Alphaproteobacteria</taxon>
        <taxon>Hyphomicrobiales</taxon>
        <taxon>Ancalomicrobiaceae</taxon>
        <taxon>Methyloraptor</taxon>
    </lineage>
</organism>
<dbReference type="Pfam" id="PF08543">
    <property type="entry name" value="Phos_pyr_kin"/>
    <property type="match status" value="1"/>
</dbReference>
<reference evidence="8" key="1">
    <citation type="submission" date="2024-06" db="EMBL/GenBank/DDBJ databases">
        <title>Methylostella associata gen. nov., sp. nov., a novel Ancalomicrobiaceae-affiliated facultatively methylotrophic bacteria that feed on methanotrophs of the genus Methylococcus.</title>
        <authorList>
            <person name="Saltykova V."/>
            <person name="Danilova O.V."/>
            <person name="Oshkin I.Y."/>
            <person name="Belova S.E."/>
            <person name="Pimenov N.V."/>
            <person name="Dedysh S.N."/>
        </authorList>
    </citation>
    <scope>NUCLEOTIDE SEQUENCE</scope>
    <source>
        <strain evidence="8">S20</strain>
    </source>
</reference>
<keyword evidence="3" id="KW-0547">Nucleotide-binding</keyword>
<evidence type="ECO:0000313" key="8">
    <source>
        <dbReference type="EMBL" id="XBY44217.1"/>
    </source>
</evidence>
<dbReference type="Gene3D" id="3.40.1190.20">
    <property type="match status" value="1"/>
</dbReference>
<dbReference type="PANTHER" id="PTHR10534">
    <property type="entry name" value="PYRIDOXAL KINASE"/>
    <property type="match status" value="1"/>
</dbReference>
<dbReference type="EC" id="2.7.1.35" evidence="1"/>
<evidence type="ECO:0000256" key="5">
    <source>
        <dbReference type="ARBA" id="ARBA00022840"/>
    </source>
</evidence>
<dbReference type="NCBIfam" id="NF004398">
    <property type="entry name" value="PRK05756.1"/>
    <property type="match status" value="1"/>
</dbReference>
<dbReference type="CDD" id="cd01173">
    <property type="entry name" value="pyridoxal_pyridoxamine_kinase"/>
    <property type="match status" value="1"/>
</dbReference>
<feature type="domain" description="Pyridoxamine kinase/Phosphomethylpyrimidine kinase" evidence="7">
    <location>
        <begin position="101"/>
        <end position="284"/>
    </location>
</feature>
<keyword evidence="2 8" id="KW-0808">Transferase</keyword>
<evidence type="ECO:0000256" key="4">
    <source>
        <dbReference type="ARBA" id="ARBA00022777"/>
    </source>
</evidence>
<evidence type="ECO:0000259" key="7">
    <source>
        <dbReference type="Pfam" id="PF08543"/>
    </source>
</evidence>
<dbReference type="InterPro" id="IPR029056">
    <property type="entry name" value="Ribokinase-like"/>
</dbReference>
<dbReference type="GO" id="GO:0005829">
    <property type="term" value="C:cytosol"/>
    <property type="evidence" value="ECO:0007669"/>
    <property type="project" value="TreeGrafter"/>
</dbReference>
<proteinExistence type="predicted"/>
<dbReference type="NCBIfam" id="TIGR00687">
    <property type="entry name" value="pyridox_kin"/>
    <property type="match status" value="1"/>
</dbReference>
<dbReference type="KEGG" id="mflg:ABS361_19590"/>
<evidence type="ECO:0000256" key="1">
    <source>
        <dbReference type="ARBA" id="ARBA00012104"/>
    </source>
</evidence>